<dbReference type="PROSITE" id="PS50227">
    <property type="entry name" value="G_PROTEIN_RECEP_F2_3"/>
    <property type="match status" value="1"/>
</dbReference>
<feature type="transmembrane region" description="Helical" evidence="12">
    <location>
        <begin position="163"/>
        <end position="186"/>
    </location>
</feature>
<dbReference type="InterPro" id="IPR050332">
    <property type="entry name" value="GPCR_2"/>
</dbReference>
<dbReference type="SUPFAM" id="SSF81321">
    <property type="entry name" value="Family A G protein-coupled receptor-like"/>
    <property type="match status" value="1"/>
</dbReference>
<dbReference type="STRING" id="947166.A0A1D1VBM1"/>
<feature type="compositionally biased region" description="Basic and acidic residues" evidence="11">
    <location>
        <begin position="42"/>
        <end position="56"/>
    </location>
</feature>
<evidence type="ECO:0000256" key="9">
    <source>
        <dbReference type="ARBA" id="ARBA00023180"/>
    </source>
</evidence>
<feature type="domain" description="G-protein coupled receptors family 2 profile 2" evidence="14">
    <location>
        <begin position="161"/>
        <end position="430"/>
    </location>
</feature>
<keyword evidence="10" id="KW-0807">Transducer</keyword>
<dbReference type="PANTHER" id="PTHR45620:SF15">
    <property type="entry name" value="DIURETIC HORMONE 44 RECEPTOR 1-RELATED"/>
    <property type="match status" value="1"/>
</dbReference>
<evidence type="ECO:0000256" key="2">
    <source>
        <dbReference type="ARBA" id="ARBA00005314"/>
    </source>
</evidence>
<dbReference type="AlphaFoldDB" id="A0A1D1VBM1"/>
<feature type="region of interest" description="Disordered" evidence="11">
    <location>
        <begin position="33"/>
        <end position="56"/>
    </location>
</feature>
<reference evidence="15 16" key="1">
    <citation type="journal article" date="2016" name="Nat. Commun.">
        <title>Extremotolerant tardigrade genome and improved radiotolerance of human cultured cells by tardigrade-unique protein.</title>
        <authorList>
            <person name="Hashimoto T."/>
            <person name="Horikawa D.D."/>
            <person name="Saito Y."/>
            <person name="Kuwahara H."/>
            <person name="Kozuka-Hata H."/>
            <person name="Shin-I T."/>
            <person name="Minakuchi Y."/>
            <person name="Ohishi K."/>
            <person name="Motoyama A."/>
            <person name="Aizu T."/>
            <person name="Enomoto A."/>
            <person name="Kondo K."/>
            <person name="Tanaka S."/>
            <person name="Hara Y."/>
            <person name="Koshikawa S."/>
            <person name="Sagara H."/>
            <person name="Miura T."/>
            <person name="Yokobori S."/>
            <person name="Miyagawa K."/>
            <person name="Suzuki Y."/>
            <person name="Kubo T."/>
            <person name="Oyama M."/>
            <person name="Kohara Y."/>
            <person name="Fujiyama A."/>
            <person name="Arakawa K."/>
            <person name="Katayama T."/>
            <person name="Toyoda A."/>
            <person name="Kunieda T."/>
        </authorList>
    </citation>
    <scope>NUCLEOTIDE SEQUENCE [LARGE SCALE GENOMIC DNA]</scope>
    <source>
        <strain evidence="15 16">YOKOZUNA-1</strain>
    </source>
</reference>
<keyword evidence="7 12" id="KW-0472">Membrane</keyword>
<dbReference type="OrthoDB" id="6022368at2759"/>
<comment type="caution">
    <text evidence="15">The sequence shown here is derived from an EMBL/GenBank/DDBJ whole genome shotgun (WGS) entry which is preliminary data.</text>
</comment>
<feature type="transmembrane region" description="Helical" evidence="12">
    <location>
        <begin position="380"/>
        <end position="399"/>
    </location>
</feature>
<evidence type="ECO:0000313" key="15">
    <source>
        <dbReference type="EMBL" id="GAU99036.1"/>
    </source>
</evidence>
<dbReference type="Gene3D" id="4.10.1240.10">
    <property type="entry name" value="GPCR, family 2, extracellular hormone receptor domain"/>
    <property type="match status" value="1"/>
</dbReference>
<dbReference type="InterPro" id="IPR001879">
    <property type="entry name" value="GPCR_2_extracellular_dom"/>
</dbReference>
<proteinExistence type="inferred from homology"/>
<evidence type="ECO:0000313" key="16">
    <source>
        <dbReference type="Proteomes" id="UP000186922"/>
    </source>
</evidence>
<comment type="similarity">
    <text evidence="2">Belongs to the G-protein coupled receptor 2 family.</text>
</comment>
<evidence type="ECO:0000259" key="13">
    <source>
        <dbReference type="PROSITE" id="PS50227"/>
    </source>
</evidence>
<evidence type="ECO:0000256" key="3">
    <source>
        <dbReference type="ARBA" id="ARBA00022475"/>
    </source>
</evidence>
<dbReference type="SMART" id="SM00008">
    <property type="entry name" value="HormR"/>
    <property type="match status" value="1"/>
</dbReference>
<dbReference type="PANTHER" id="PTHR45620">
    <property type="entry name" value="PDF RECEPTOR-LIKE PROTEIN-RELATED"/>
    <property type="match status" value="1"/>
</dbReference>
<dbReference type="Proteomes" id="UP000186922">
    <property type="component" value="Unassembled WGS sequence"/>
</dbReference>
<sequence length="543" mass="61984">MASVGYAGMRDLPEENHSITGLSVSLHGFHKVEGSSSSDMPDNEKKLTPDSVPEDPRHFREMEDKCLLSHLALTKEFQSQDVPYCPAEWNSVSCWPPTFAGLQAVTSCPSDYMHFDPGYNAARSCYLNGTWAIRSDYDVCLNHTLVDDGSMAAEEMAQLAEMVVYYLGYTASFFSCCVALWLFFYFRTLHCLRNTLHCNLIITYILVSVTWIIMTSVVVVDPSTAEVRPYTVTDEMSSHPLPEGFLPMVDFGVDCRVFVGIFTFFQVTNFCWMLVEGLYIILIIFRTHKLELLCYWPFAVVGWGLPILIVAIWVPVKLSYDNRGCWLDSASSYNFVYIGPILLVLLINVIFLVTIMYVLLRKYRGTTTAAVSTQRTAKSFFILLPLLGVTYVIVLVLPQEKIARAVLRIVTAFFSSLQGFFVSLLYCFMNNEVRAIIRLRGNSFFPYRTWLKLDRSQSTRRSHRTLSSSIAMNGSVNTATLAAVQLPPALFRYRQQEHLRRLHINTVTANRNEIAYLIKEQDYQDRIQKQIRHQAMGYRSTVF</sequence>
<evidence type="ECO:0000256" key="12">
    <source>
        <dbReference type="SAM" id="Phobius"/>
    </source>
</evidence>
<protein>
    <recommendedName>
        <fullName evidence="17">G-protein coupled receptors family 2 profile 2 domain-containing protein</fullName>
    </recommendedName>
</protein>
<keyword evidence="5 12" id="KW-1133">Transmembrane helix</keyword>
<dbReference type="EMBL" id="BDGG01000005">
    <property type="protein sequence ID" value="GAU99036.1"/>
    <property type="molecule type" value="Genomic_DNA"/>
</dbReference>
<keyword evidence="4 12" id="KW-0812">Transmembrane</keyword>
<dbReference type="InterPro" id="IPR000832">
    <property type="entry name" value="GPCR_2_secretin-like"/>
</dbReference>
<keyword evidence="3" id="KW-1003">Cell membrane</keyword>
<dbReference type="GO" id="GO:0008528">
    <property type="term" value="F:G protein-coupled peptide receptor activity"/>
    <property type="evidence" value="ECO:0007669"/>
    <property type="project" value="TreeGrafter"/>
</dbReference>
<evidence type="ECO:0000256" key="10">
    <source>
        <dbReference type="ARBA" id="ARBA00023224"/>
    </source>
</evidence>
<evidence type="ECO:0000256" key="4">
    <source>
        <dbReference type="ARBA" id="ARBA00022692"/>
    </source>
</evidence>
<evidence type="ECO:0000259" key="14">
    <source>
        <dbReference type="PROSITE" id="PS50261"/>
    </source>
</evidence>
<dbReference type="GO" id="GO:0017046">
    <property type="term" value="F:peptide hormone binding"/>
    <property type="evidence" value="ECO:0007669"/>
    <property type="project" value="TreeGrafter"/>
</dbReference>
<comment type="subcellular location">
    <subcellularLocation>
        <location evidence="1">Cell membrane</location>
        <topology evidence="1">Multi-pass membrane protein</topology>
    </subcellularLocation>
</comment>
<evidence type="ECO:0000256" key="1">
    <source>
        <dbReference type="ARBA" id="ARBA00004651"/>
    </source>
</evidence>
<organism evidence="15 16">
    <name type="scientific">Ramazzottius varieornatus</name>
    <name type="common">Water bear</name>
    <name type="synonym">Tardigrade</name>
    <dbReference type="NCBI Taxonomy" id="947166"/>
    <lineage>
        <taxon>Eukaryota</taxon>
        <taxon>Metazoa</taxon>
        <taxon>Ecdysozoa</taxon>
        <taxon>Tardigrada</taxon>
        <taxon>Eutardigrada</taxon>
        <taxon>Parachela</taxon>
        <taxon>Hypsibioidea</taxon>
        <taxon>Ramazzottiidae</taxon>
        <taxon>Ramazzottius</taxon>
    </lineage>
</organism>
<evidence type="ECO:0000256" key="11">
    <source>
        <dbReference type="SAM" id="MobiDB-lite"/>
    </source>
</evidence>
<keyword evidence="16" id="KW-1185">Reference proteome</keyword>
<keyword evidence="8" id="KW-0675">Receptor</keyword>
<feature type="transmembrane region" description="Helical" evidence="12">
    <location>
        <begin position="292"/>
        <end position="315"/>
    </location>
</feature>
<dbReference type="Pfam" id="PF00002">
    <property type="entry name" value="7tm_2"/>
    <property type="match status" value="1"/>
</dbReference>
<dbReference type="Gene3D" id="1.20.1070.10">
    <property type="entry name" value="Rhodopsin 7-helix transmembrane proteins"/>
    <property type="match status" value="1"/>
</dbReference>
<dbReference type="Pfam" id="PF02793">
    <property type="entry name" value="HRM"/>
    <property type="match status" value="1"/>
</dbReference>
<evidence type="ECO:0008006" key="17">
    <source>
        <dbReference type="Google" id="ProtNLM"/>
    </source>
</evidence>
<dbReference type="PRINTS" id="PR00249">
    <property type="entry name" value="GPCRSECRETIN"/>
</dbReference>
<evidence type="ECO:0000256" key="7">
    <source>
        <dbReference type="ARBA" id="ARBA00023136"/>
    </source>
</evidence>
<feature type="transmembrane region" description="Helical" evidence="12">
    <location>
        <begin position="335"/>
        <end position="360"/>
    </location>
</feature>
<dbReference type="GO" id="GO:0005886">
    <property type="term" value="C:plasma membrane"/>
    <property type="evidence" value="ECO:0007669"/>
    <property type="project" value="UniProtKB-SubCell"/>
</dbReference>
<dbReference type="GO" id="GO:0007166">
    <property type="term" value="P:cell surface receptor signaling pathway"/>
    <property type="evidence" value="ECO:0007669"/>
    <property type="project" value="InterPro"/>
</dbReference>
<accession>A0A1D1VBM1</accession>
<dbReference type="PROSITE" id="PS00650">
    <property type="entry name" value="G_PROTEIN_RECEP_F2_2"/>
    <property type="match status" value="1"/>
</dbReference>
<dbReference type="InterPro" id="IPR017983">
    <property type="entry name" value="GPCR_2_secretin-like_CS"/>
</dbReference>
<feature type="transmembrane region" description="Helical" evidence="12">
    <location>
        <begin position="257"/>
        <end position="285"/>
    </location>
</feature>
<dbReference type="SUPFAM" id="SSF111418">
    <property type="entry name" value="Hormone receptor domain"/>
    <property type="match status" value="1"/>
</dbReference>
<keyword evidence="6" id="KW-0297">G-protein coupled receptor</keyword>
<dbReference type="PROSITE" id="PS50261">
    <property type="entry name" value="G_PROTEIN_RECEP_F2_4"/>
    <property type="match status" value="1"/>
</dbReference>
<feature type="transmembrane region" description="Helical" evidence="12">
    <location>
        <begin position="198"/>
        <end position="220"/>
    </location>
</feature>
<evidence type="ECO:0000256" key="8">
    <source>
        <dbReference type="ARBA" id="ARBA00023170"/>
    </source>
</evidence>
<gene>
    <name evidence="15" type="primary">RvY_10093</name>
    <name evidence="15" type="synonym">RvY_10093.1</name>
    <name evidence="15" type="ORF">RvY_10093-1</name>
</gene>
<feature type="domain" description="G-protein coupled receptors family 2 profile 1" evidence="13">
    <location>
        <begin position="65"/>
        <end position="144"/>
    </location>
</feature>
<dbReference type="InterPro" id="IPR017981">
    <property type="entry name" value="GPCR_2-like_7TM"/>
</dbReference>
<dbReference type="InterPro" id="IPR036445">
    <property type="entry name" value="GPCR_2_extracell_dom_sf"/>
</dbReference>
<evidence type="ECO:0000256" key="6">
    <source>
        <dbReference type="ARBA" id="ARBA00023040"/>
    </source>
</evidence>
<dbReference type="GO" id="GO:0007188">
    <property type="term" value="P:adenylate cyclase-modulating G protein-coupled receptor signaling pathway"/>
    <property type="evidence" value="ECO:0007669"/>
    <property type="project" value="TreeGrafter"/>
</dbReference>
<feature type="transmembrane region" description="Helical" evidence="12">
    <location>
        <begin position="405"/>
        <end position="428"/>
    </location>
</feature>
<name>A0A1D1VBM1_RAMVA</name>
<evidence type="ECO:0000256" key="5">
    <source>
        <dbReference type="ARBA" id="ARBA00022989"/>
    </source>
</evidence>
<keyword evidence="9" id="KW-0325">Glycoprotein</keyword>